<gene>
    <name evidence="1" type="ORF">GV64_02215</name>
</gene>
<dbReference type="AlphaFoldDB" id="A0A081K6D7"/>
<dbReference type="eggNOG" id="ENOG5032ZRD">
    <property type="taxonomic scope" value="Bacteria"/>
</dbReference>
<protein>
    <recommendedName>
        <fullName evidence="3">Tryptophan synthase subunit beta like protein</fullName>
    </recommendedName>
</protein>
<sequence length="113" mass="13189">MLYVLRDDTNQICAVSDKPLSNEWERADMDDESLKLFLQNNPEISSGIMESSDADFIRVLEDVIDLLIDKQIIQFTEFPDIAQTKLLNRRRYRESLRSNSDTTRLLEDGDDIF</sequence>
<keyword evidence="2" id="KW-1185">Reference proteome</keyword>
<dbReference type="Proteomes" id="UP000027997">
    <property type="component" value="Unassembled WGS sequence"/>
</dbReference>
<dbReference type="STRING" id="305900.GV64_02215"/>
<proteinExistence type="predicted"/>
<reference evidence="1 2" key="1">
    <citation type="submission" date="2014-06" db="EMBL/GenBank/DDBJ databases">
        <title>Whole Genome Sequences of Three Symbiotic Endozoicomonas Bacteria.</title>
        <authorList>
            <person name="Neave M.J."/>
            <person name="Apprill A."/>
            <person name="Voolstra C.R."/>
        </authorList>
    </citation>
    <scope>NUCLEOTIDE SEQUENCE [LARGE SCALE GENOMIC DNA]</scope>
    <source>
        <strain evidence="1 2">DSM 22380</strain>
    </source>
</reference>
<evidence type="ECO:0008006" key="3">
    <source>
        <dbReference type="Google" id="ProtNLM"/>
    </source>
</evidence>
<accession>A0A081K6D7</accession>
<evidence type="ECO:0000313" key="2">
    <source>
        <dbReference type="Proteomes" id="UP000027997"/>
    </source>
</evidence>
<dbReference type="EMBL" id="JOJP01000001">
    <property type="protein sequence ID" value="KEI69713.1"/>
    <property type="molecule type" value="Genomic_DNA"/>
</dbReference>
<comment type="caution">
    <text evidence="1">The sequence shown here is derived from an EMBL/GenBank/DDBJ whole genome shotgun (WGS) entry which is preliminary data.</text>
</comment>
<organism evidence="1 2">
    <name type="scientific">Endozoicomonas elysicola</name>
    <dbReference type="NCBI Taxonomy" id="305900"/>
    <lineage>
        <taxon>Bacteria</taxon>
        <taxon>Pseudomonadati</taxon>
        <taxon>Pseudomonadota</taxon>
        <taxon>Gammaproteobacteria</taxon>
        <taxon>Oceanospirillales</taxon>
        <taxon>Endozoicomonadaceae</taxon>
        <taxon>Endozoicomonas</taxon>
    </lineage>
</organism>
<name>A0A081K6D7_9GAMM</name>
<evidence type="ECO:0000313" key="1">
    <source>
        <dbReference type="EMBL" id="KEI69713.1"/>
    </source>
</evidence>